<dbReference type="PANTHER" id="PTHR11877:SF14">
    <property type="entry name" value="CHALCONE SYNTHASE"/>
    <property type="match status" value="1"/>
</dbReference>
<dbReference type="InterPro" id="IPR012328">
    <property type="entry name" value="Chalcone/stilbene_synt_C"/>
</dbReference>
<sequence length="125" mass="13848">MFSDRYMASVSIPAIIAGADPDLTIEHPLFQLVSAQQTILPNSEGAIDGHLREAGLTFYLLKDICISEWNSIFWVAHPGGPAILDKVEAKLELKKEKMTATRHVLSKYGNMSGVCVLFILDEMRT</sequence>
<proteinExistence type="inferred from homology"/>
<accession>A0A9Q0CEG1</accession>
<evidence type="ECO:0000256" key="3">
    <source>
        <dbReference type="ARBA" id="ARBA00005531"/>
    </source>
</evidence>
<keyword evidence="5" id="KW-0284">Flavonoid biosynthesis</keyword>
<evidence type="ECO:0000256" key="4">
    <source>
        <dbReference type="ARBA" id="ARBA00012975"/>
    </source>
</evidence>
<keyword evidence="8" id="KW-1185">Reference proteome</keyword>
<feature type="domain" description="Chalcone/stilbene synthase C-terminal" evidence="6">
    <location>
        <begin position="61"/>
        <end position="124"/>
    </location>
</feature>
<dbReference type="OrthoDB" id="1500228at2759"/>
<name>A0A9Q0CEG1_9POAL</name>
<dbReference type="Pfam" id="PF02797">
    <property type="entry name" value="Chal_sti_synt_C"/>
    <property type="match status" value="1"/>
</dbReference>
<comment type="caution">
    <text evidence="7">The sequence shown here is derived from an EMBL/GenBank/DDBJ whole genome shotgun (WGS) entry which is preliminary data.</text>
</comment>
<evidence type="ECO:0000256" key="1">
    <source>
        <dbReference type="ARBA" id="ARBA00002969"/>
    </source>
</evidence>
<dbReference type="PANTHER" id="PTHR11877">
    <property type="entry name" value="HYDROXYMETHYLGLUTARYL-COA SYNTHASE"/>
    <property type="match status" value="1"/>
</dbReference>
<evidence type="ECO:0000256" key="2">
    <source>
        <dbReference type="ARBA" id="ARBA00004966"/>
    </source>
</evidence>
<dbReference type="EC" id="2.3.1.74" evidence="4"/>
<organism evidence="7 8">
    <name type="scientific">Rhynchospora breviuscula</name>
    <dbReference type="NCBI Taxonomy" id="2022672"/>
    <lineage>
        <taxon>Eukaryota</taxon>
        <taxon>Viridiplantae</taxon>
        <taxon>Streptophyta</taxon>
        <taxon>Embryophyta</taxon>
        <taxon>Tracheophyta</taxon>
        <taxon>Spermatophyta</taxon>
        <taxon>Magnoliopsida</taxon>
        <taxon>Liliopsida</taxon>
        <taxon>Poales</taxon>
        <taxon>Cyperaceae</taxon>
        <taxon>Cyperoideae</taxon>
        <taxon>Rhynchosporeae</taxon>
        <taxon>Rhynchospora</taxon>
    </lineage>
</organism>
<reference evidence="7" key="1">
    <citation type="journal article" date="2022" name="Cell">
        <title>Repeat-based holocentromeres influence genome architecture and karyotype evolution.</title>
        <authorList>
            <person name="Hofstatter P.G."/>
            <person name="Thangavel G."/>
            <person name="Lux T."/>
            <person name="Neumann P."/>
            <person name="Vondrak T."/>
            <person name="Novak P."/>
            <person name="Zhang M."/>
            <person name="Costa L."/>
            <person name="Castellani M."/>
            <person name="Scott A."/>
            <person name="Toegelov H."/>
            <person name="Fuchs J."/>
            <person name="Mata-Sucre Y."/>
            <person name="Dias Y."/>
            <person name="Vanzela A.L.L."/>
            <person name="Huettel B."/>
            <person name="Almeida C.C.S."/>
            <person name="Simkova H."/>
            <person name="Souza G."/>
            <person name="Pedrosa-Harand A."/>
            <person name="Macas J."/>
            <person name="Mayer K.F.X."/>
            <person name="Houben A."/>
            <person name="Marques A."/>
        </authorList>
    </citation>
    <scope>NUCLEOTIDE SEQUENCE</scope>
    <source>
        <strain evidence="7">RhyBre1mFocal</strain>
    </source>
</reference>
<comment type="function">
    <text evidence="1">The primary product of this enzyme is 4,2',4',6'-tetrahydroxychalcone (also termed naringenin-chalcone or chalcone) which can under specific conditions spontaneously isomerize into naringenin.</text>
</comment>
<evidence type="ECO:0000313" key="8">
    <source>
        <dbReference type="Proteomes" id="UP001151287"/>
    </source>
</evidence>
<dbReference type="SUPFAM" id="SSF53901">
    <property type="entry name" value="Thiolase-like"/>
    <property type="match status" value="1"/>
</dbReference>
<evidence type="ECO:0000256" key="5">
    <source>
        <dbReference type="ARBA" id="ARBA00023241"/>
    </source>
</evidence>
<dbReference type="GO" id="GO:0016210">
    <property type="term" value="F:naringenin-chalcone synthase activity"/>
    <property type="evidence" value="ECO:0007669"/>
    <property type="project" value="UniProtKB-EC"/>
</dbReference>
<dbReference type="GO" id="GO:0009813">
    <property type="term" value="P:flavonoid biosynthetic process"/>
    <property type="evidence" value="ECO:0007669"/>
    <property type="project" value="UniProtKB-KW"/>
</dbReference>
<protein>
    <recommendedName>
        <fullName evidence="4">chalcone synthase</fullName>
        <ecNumber evidence="4">2.3.1.74</ecNumber>
    </recommendedName>
</protein>
<evidence type="ECO:0000259" key="6">
    <source>
        <dbReference type="Pfam" id="PF02797"/>
    </source>
</evidence>
<dbReference type="EMBL" id="JAMQYH010000003">
    <property type="protein sequence ID" value="KAJ1692365.1"/>
    <property type="molecule type" value="Genomic_DNA"/>
</dbReference>
<dbReference type="GO" id="GO:0030639">
    <property type="term" value="P:polyketide biosynthetic process"/>
    <property type="evidence" value="ECO:0007669"/>
    <property type="project" value="TreeGrafter"/>
</dbReference>
<gene>
    <name evidence="7" type="ORF">LUZ63_009063</name>
</gene>
<dbReference type="InterPro" id="IPR011141">
    <property type="entry name" value="Polyketide_synthase_type-III"/>
</dbReference>
<dbReference type="Proteomes" id="UP001151287">
    <property type="component" value="Unassembled WGS sequence"/>
</dbReference>
<dbReference type="Gene3D" id="3.40.47.10">
    <property type="match status" value="2"/>
</dbReference>
<comment type="pathway">
    <text evidence="2">Secondary metabolite biosynthesis; flavonoid biosynthesis.</text>
</comment>
<dbReference type="AlphaFoldDB" id="A0A9Q0CEG1"/>
<dbReference type="InterPro" id="IPR016039">
    <property type="entry name" value="Thiolase-like"/>
</dbReference>
<comment type="similarity">
    <text evidence="3">Belongs to the thiolase-like superfamily. Chalcone/stilbene synthases family.</text>
</comment>
<evidence type="ECO:0000313" key="7">
    <source>
        <dbReference type="EMBL" id="KAJ1692365.1"/>
    </source>
</evidence>